<feature type="domain" description="Solute-binding protein family 5" evidence="1">
    <location>
        <begin position="105"/>
        <end position="469"/>
    </location>
</feature>
<dbReference type="PROSITE" id="PS51318">
    <property type="entry name" value="TAT"/>
    <property type="match status" value="1"/>
</dbReference>
<comment type="caution">
    <text evidence="2">The sequence shown here is derived from an EMBL/GenBank/DDBJ whole genome shotgun (WGS) entry which is preliminary data.</text>
</comment>
<accession>A0A544YTT1</accession>
<dbReference type="EMBL" id="VIRM01000018">
    <property type="protein sequence ID" value="TQS20186.1"/>
    <property type="molecule type" value="Genomic_DNA"/>
</dbReference>
<protein>
    <submittedName>
        <fullName evidence="2">ABC transporter substrate-binding protein</fullName>
    </submittedName>
</protein>
<evidence type="ECO:0000313" key="3">
    <source>
        <dbReference type="Proteomes" id="UP000316541"/>
    </source>
</evidence>
<proteinExistence type="predicted"/>
<dbReference type="Gene3D" id="3.10.105.10">
    <property type="entry name" value="Dipeptide-binding Protein, Domain 3"/>
    <property type="match status" value="1"/>
</dbReference>
<dbReference type="GO" id="GO:1904680">
    <property type="term" value="F:peptide transmembrane transporter activity"/>
    <property type="evidence" value="ECO:0007669"/>
    <property type="project" value="TreeGrafter"/>
</dbReference>
<dbReference type="Proteomes" id="UP000316541">
    <property type="component" value="Unassembled WGS sequence"/>
</dbReference>
<sequence>MAETDERGVHTRRGFLRTTITGMTMLTAAALLEACGAAPSPSAGSKASSGSAAAGTDTGKEIEVLRVSLPGSLSNLYPGQESGILNYYVAGICMEGLVGVDTTGKIVPALASGFERTSPTTYVYRLRPDARFHDGTPVTADDVLHSIEMARDAKVSPATAAYWANLRKAEKTGEAEITLTAKAADEAFAWLPSNADALWIAPKAAWERAKSGFGTPQSLPVGSGPYTVTGFVPDSYVEFSRADTWHGTRPKIAKIRFEFVPDDNTRLLAWQAGKADMALNVPLAQSRQWESASATRVVYAPDRSYAGLTFNTKAAPFDDVHVRRAVAHAVNRQAIVDKILRGHGQVATAMSTPEQFGGLWTPQEATRRLAAVPQYPYDLEKAKQELAQSKVPNGFGASLSYPNTGPHLGTAAQAFAADLKKIGITLEVKELPIEQWLAELNEFPPLSYMWYFNTTGDPGELATWFLGEANPAKYVNDAIATTMAKAAAEADPAKRAGLLIEAQTAQAADLAYLPLWWGQAATAFGSTIGVRDYTSYTLLADWPQQVYAAK</sequence>
<organism evidence="2 3">
    <name type="scientific">Microbispora hainanensis</name>
    <dbReference type="NCBI Taxonomy" id="568844"/>
    <lineage>
        <taxon>Bacteria</taxon>
        <taxon>Bacillati</taxon>
        <taxon>Actinomycetota</taxon>
        <taxon>Actinomycetes</taxon>
        <taxon>Streptosporangiales</taxon>
        <taxon>Streptosporangiaceae</taxon>
        <taxon>Microbispora</taxon>
    </lineage>
</organism>
<name>A0A544YTT1_9ACTN</name>
<dbReference type="PANTHER" id="PTHR30290">
    <property type="entry name" value="PERIPLASMIC BINDING COMPONENT OF ABC TRANSPORTER"/>
    <property type="match status" value="1"/>
</dbReference>
<dbReference type="InterPro" id="IPR030678">
    <property type="entry name" value="Peptide/Ni-bd"/>
</dbReference>
<dbReference type="Gene3D" id="3.40.190.10">
    <property type="entry name" value="Periplasmic binding protein-like II"/>
    <property type="match status" value="1"/>
</dbReference>
<dbReference type="GO" id="GO:0043190">
    <property type="term" value="C:ATP-binding cassette (ABC) transporter complex"/>
    <property type="evidence" value="ECO:0007669"/>
    <property type="project" value="InterPro"/>
</dbReference>
<reference evidence="2 3" key="1">
    <citation type="submission" date="2019-07" db="EMBL/GenBank/DDBJ databases">
        <title>Microbispora hainanensis DSM 45428.</title>
        <authorList>
            <person name="Thawai C."/>
        </authorList>
    </citation>
    <scope>NUCLEOTIDE SEQUENCE [LARGE SCALE GENOMIC DNA]</scope>
    <source>
        <strain evidence="2 3">DSM 45428</strain>
    </source>
</reference>
<dbReference type="InterPro" id="IPR000914">
    <property type="entry name" value="SBP_5_dom"/>
</dbReference>
<gene>
    <name evidence="2" type="ORF">FLX08_16540</name>
</gene>
<evidence type="ECO:0000313" key="2">
    <source>
        <dbReference type="EMBL" id="TQS20186.1"/>
    </source>
</evidence>
<dbReference type="GO" id="GO:0015833">
    <property type="term" value="P:peptide transport"/>
    <property type="evidence" value="ECO:0007669"/>
    <property type="project" value="TreeGrafter"/>
</dbReference>
<dbReference type="AlphaFoldDB" id="A0A544YTT1"/>
<dbReference type="RefSeq" id="WP_142619750.1">
    <property type="nucleotide sequence ID" value="NZ_VIRM01000018.1"/>
</dbReference>
<dbReference type="Pfam" id="PF00496">
    <property type="entry name" value="SBP_bac_5"/>
    <property type="match status" value="1"/>
</dbReference>
<dbReference type="CDD" id="cd00995">
    <property type="entry name" value="PBP2_NikA_DppA_OppA_like"/>
    <property type="match status" value="1"/>
</dbReference>
<dbReference type="GO" id="GO:0042597">
    <property type="term" value="C:periplasmic space"/>
    <property type="evidence" value="ECO:0007669"/>
    <property type="project" value="UniProtKB-ARBA"/>
</dbReference>
<dbReference type="SUPFAM" id="SSF53850">
    <property type="entry name" value="Periplasmic binding protein-like II"/>
    <property type="match status" value="1"/>
</dbReference>
<dbReference type="PIRSF" id="PIRSF002741">
    <property type="entry name" value="MppA"/>
    <property type="match status" value="1"/>
</dbReference>
<dbReference type="InterPro" id="IPR006311">
    <property type="entry name" value="TAT_signal"/>
</dbReference>
<dbReference type="InterPro" id="IPR039424">
    <property type="entry name" value="SBP_5"/>
</dbReference>
<evidence type="ECO:0000259" key="1">
    <source>
        <dbReference type="Pfam" id="PF00496"/>
    </source>
</evidence>